<dbReference type="EMBL" id="QZBD01000056">
    <property type="protein sequence ID" value="THY32757.1"/>
    <property type="molecule type" value="Genomic_DNA"/>
</dbReference>
<accession>A0A4S9LSA9</accession>
<dbReference type="GO" id="GO:0007165">
    <property type="term" value="P:signal transduction"/>
    <property type="evidence" value="ECO:0007669"/>
    <property type="project" value="TreeGrafter"/>
</dbReference>
<dbReference type="Pfam" id="PF00069">
    <property type="entry name" value="Pkinase"/>
    <property type="match status" value="1"/>
</dbReference>
<dbReference type="Proteomes" id="UP000306584">
    <property type="component" value="Unassembled WGS sequence"/>
</dbReference>
<dbReference type="InterPro" id="IPR000719">
    <property type="entry name" value="Prot_kinase_dom"/>
</dbReference>
<sequence>MSLTFAESETTSLTLVDLDDRTPAVDPVIGTVAEAIEASKTRARSGKYLSSLSELVTLLAELGANVCAILVCEITGTYADDYPDRKTPVPVLVMEAALFPLSEMLRTSQRHLDTLIAVSHWDVRHHIALDVAAGVEALHSSEIIHGDIKPDNVLIFRQDNPSVPFLAKLSDFGVCIDMSDHKIGARDYLGTSRWVGPEARNRHLDYNDTLFGPFHAHHLKQFDSFSYGMLLLALFVTPSGDAPKIGLERENLEEESIRSCTRLLLRDAESLPADIRHTLDKALHSLLRLRPCDRSLPTIALINTNRPSYLAWLHQSTTKDENTEAGKTSASYNTGPMYWARLDERLFKDLNRQFDQNKKVRQLPDFLGATLLGLALKASTSNLEENRQKVLDYLLAASLKGHTPAQAIFREGYVFHQPEELSSKEILSFRNDFRSAGGYSSARAIGIKSILSIPQEAYEDSYGNSALHAYAAIGAYTSLDDVFQEEKWIQLPKNKKGETPIDSACQGGHVNCLKLLVALNLGASSMSTTSPSPLHWLFAFPDDDIAEALRLLLQAGADINHRTVPMSTCHLQIGTPQDLLFSKLLTEGIPRR</sequence>
<dbReference type="SMART" id="SM00220">
    <property type="entry name" value="S_TKc"/>
    <property type="match status" value="1"/>
</dbReference>
<dbReference type="InterPro" id="IPR036770">
    <property type="entry name" value="Ankyrin_rpt-contain_sf"/>
</dbReference>
<dbReference type="PROSITE" id="PS50088">
    <property type="entry name" value="ANK_REPEAT"/>
    <property type="match status" value="1"/>
</dbReference>
<dbReference type="PROSITE" id="PS00108">
    <property type="entry name" value="PROTEIN_KINASE_ST"/>
    <property type="match status" value="1"/>
</dbReference>
<dbReference type="AlphaFoldDB" id="A0A4S9LSA9"/>
<protein>
    <recommendedName>
        <fullName evidence="2">Protein kinase domain-containing protein</fullName>
    </recommendedName>
</protein>
<feature type="repeat" description="ANK" evidence="1">
    <location>
        <begin position="529"/>
        <end position="564"/>
    </location>
</feature>
<evidence type="ECO:0000259" key="2">
    <source>
        <dbReference type="PROSITE" id="PS50011"/>
    </source>
</evidence>
<dbReference type="GO" id="GO:0005737">
    <property type="term" value="C:cytoplasm"/>
    <property type="evidence" value="ECO:0007669"/>
    <property type="project" value="TreeGrafter"/>
</dbReference>
<keyword evidence="1" id="KW-0040">ANK repeat</keyword>
<feature type="domain" description="Protein kinase" evidence="2">
    <location>
        <begin position="1"/>
        <end position="313"/>
    </location>
</feature>
<comment type="caution">
    <text evidence="3">The sequence shown here is derived from an EMBL/GenBank/DDBJ whole genome shotgun (WGS) entry which is preliminary data.</text>
</comment>
<dbReference type="PROSITE" id="PS50011">
    <property type="entry name" value="PROTEIN_KINASE_DOM"/>
    <property type="match status" value="1"/>
</dbReference>
<name>A0A4S9LSA9_AURPU</name>
<dbReference type="InterPro" id="IPR008271">
    <property type="entry name" value="Ser/Thr_kinase_AS"/>
</dbReference>
<reference evidence="3 4" key="1">
    <citation type="submission" date="2018-10" db="EMBL/GenBank/DDBJ databases">
        <title>Fifty Aureobasidium pullulans genomes reveal a recombining polyextremotolerant generalist.</title>
        <authorList>
            <person name="Gostincar C."/>
            <person name="Turk M."/>
            <person name="Zajc J."/>
            <person name="Gunde-Cimerman N."/>
        </authorList>
    </citation>
    <scope>NUCLEOTIDE SEQUENCE [LARGE SCALE GENOMIC DNA]</scope>
    <source>
        <strain evidence="3 4">EXF-6604</strain>
    </source>
</reference>
<gene>
    <name evidence="3" type="ORF">D6D01_02471</name>
</gene>
<dbReference type="InterPro" id="IPR011009">
    <property type="entry name" value="Kinase-like_dom_sf"/>
</dbReference>
<proteinExistence type="predicted"/>
<dbReference type="SUPFAM" id="SSF56112">
    <property type="entry name" value="Protein kinase-like (PK-like)"/>
    <property type="match status" value="1"/>
</dbReference>
<evidence type="ECO:0000313" key="4">
    <source>
        <dbReference type="Proteomes" id="UP000306584"/>
    </source>
</evidence>
<dbReference type="GO" id="GO:0005524">
    <property type="term" value="F:ATP binding"/>
    <property type="evidence" value="ECO:0007669"/>
    <property type="project" value="InterPro"/>
</dbReference>
<evidence type="ECO:0000256" key="1">
    <source>
        <dbReference type="PROSITE-ProRule" id="PRU00023"/>
    </source>
</evidence>
<dbReference type="SUPFAM" id="SSF48403">
    <property type="entry name" value="Ankyrin repeat"/>
    <property type="match status" value="1"/>
</dbReference>
<dbReference type="Gene3D" id="1.25.40.20">
    <property type="entry name" value="Ankyrin repeat-containing domain"/>
    <property type="match status" value="1"/>
</dbReference>
<dbReference type="GO" id="GO:0004672">
    <property type="term" value="F:protein kinase activity"/>
    <property type="evidence" value="ECO:0007669"/>
    <property type="project" value="InterPro"/>
</dbReference>
<dbReference type="Pfam" id="PF00023">
    <property type="entry name" value="Ank"/>
    <property type="match status" value="1"/>
</dbReference>
<evidence type="ECO:0000313" key="3">
    <source>
        <dbReference type="EMBL" id="THY32757.1"/>
    </source>
</evidence>
<dbReference type="SMART" id="SM00248">
    <property type="entry name" value="ANK"/>
    <property type="match status" value="3"/>
</dbReference>
<dbReference type="Gene3D" id="1.10.510.10">
    <property type="entry name" value="Transferase(Phosphotransferase) domain 1"/>
    <property type="match status" value="1"/>
</dbReference>
<dbReference type="PANTHER" id="PTHR23257">
    <property type="entry name" value="SERINE-THREONINE PROTEIN KINASE"/>
    <property type="match status" value="1"/>
</dbReference>
<dbReference type="InterPro" id="IPR050167">
    <property type="entry name" value="Ser_Thr_protein_kinase"/>
</dbReference>
<organism evidence="3 4">
    <name type="scientific">Aureobasidium pullulans</name>
    <name type="common">Black yeast</name>
    <name type="synonym">Pullularia pullulans</name>
    <dbReference type="NCBI Taxonomy" id="5580"/>
    <lineage>
        <taxon>Eukaryota</taxon>
        <taxon>Fungi</taxon>
        <taxon>Dikarya</taxon>
        <taxon>Ascomycota</taxon>
        <taxon>Pezizomycotina</taxon>
        <taxon>Dothideomycetes</taxon>
        <taxon>Dothideomycetidae</taxon>
        <taxon>Dothideales</taxon>
        <taxon>Saccotheciaceae</taxon>
        <taxon>Aureobasidium</taxon>
    </lineage>
</organism>
<dbReference type="InterPro" id="IPR002110">
    <property type="entry name" value="Ankyrin_rpt"/>
</dbReference>